<evidence type="ECO:0000313" key="2">
    <source>
        <dbReference type="EMBL" id="CAI9912633.1"/>
    </source>
</evidence>
<proteinExistence type="predicted"/>
<dbReference type="AlphaFoldDB" id="A0AA86N4I4"/>
<evidence type="ECO:0000259" key="1">
    <source>
        <dbReference type="Pfam" id="PF00085"/>
    </source>
</evidence>
<evidence type="ECO:0000313" key="3">
    <source>
        <dbReference type="EMBL" id="CAL5998431.1"/>
    </source>
</evidence>
<gene>
    <name evidence="3" type="ORF">HINF_LOCUS15730</name>
    <name evidence="2" type="ORF">HINF_LOCUS278</name>
</gene>
<reference evidence="2" key="1">
    <citation type="submission" date="2023-06" db="EMBL/GenBank/DDBJ databases">
        <authorList>
            <person name="Kurt Z."/>
        </authorList>
    </citation>
    <scope>NUCLEOTIDE SEQUENCE</scope>
</reference>
<dbReference type="Pfam" id="PF00085">
    <property type="entry name" value="Thioredoxin"/>
    <property type="match status" value="1"/>
</dbReference>
<dbReference type="InterPro" id="IPR013766">
    <property type="entry name" value="Thioredoxin_domain"/>
</dbReference>
<organism evidence="2">
    <name type="scientific">Hexamita inflata</name>
    <dbReference type="NCBI Taxonomy" id="28002"/>
    <lineage>
        <taxon>Eukaryota</taxon>
        <taxon>Metamonada</taxon>
        <taxon>Diplomonadida</taxon>
        <taxon>Hexamitidae</taxon>
        <taxon>Hexamitinae</taxon>
        <taxon>Hexamita</taxon>
    </lineage>
</organism>
<protein>
    <submittedName>
        <fullName evidence="2">Thioredoxin domain</fullName>
    </submittedName>
    <submittedName>
        <fullName evidence="3">Thioredoxin_domain</fullName>
    </submittedName>
</protein>
<comment type="caution">
    <text evidence="2">The sequence shown here is derived from an EMBL/GenBank/DDBJ whole genome shotgun (WGS) entry which is preliminary data.</text>
</comment>
<sequence length="287" mass="33576">MLMLLFQSFQASEYEVMYYYVPSCSHCKRFKPKLVAAQLKYRNVNFNQINCQKQHCENIFRYPSVIFTHKNLSSVFDFSMDVELFIESQMRPIANYLVEPTINLSNTLIGRYNSQSEFDKLNQLLFSFKFRTDVILIKSNEFTLQRESLKLNPTVQNALFLSLPVQSVFNMKELKQLIWDSDEIPAFLVQKTSSAEGMYRTRIIGAKEAESNGVDNNSIIVIKNKRRFKCTENNINKCAEKAKQNTLTEIIEGSSYSFKKLKIFYIMITLGIIMKVNKYREKRNAKK</sequence>
<dbReference type="SUPFAM" id="SSF52833">
    <property type="entry name" value="Thioredoxin-like"/>
    <property type="match status" value="1"/>
</dbReference>
<accession>A0AA86N4I4</accession>
<evidence type="ECO:0000313" key="4">
    <source>
        <dbReference type="Proteomes" id="UP001642409"/>
    </source>
</evidence>
<keyword evidence="4" id="KW-1185">Reference proteome</keyword>
<dbReference type="InterPro" id="IPR036249">
    <property type="entry name" value="Thioredoxin-like_sf"/>
</dbReference>
<dbReference type="EMBL" id="CAXDID020000038">
    <property type="protein sequence ID" value="CAL5998431.1"/>
    <property type="molecule type" value="Genomic_DNA"/>
</dbReference>
<dbReference type="EMBL" id="CATOUU010000003">
    <property type="protein sequence ID" value="CAI9912633.1"/>
    <property type="molecule type" value="Genomic_DNA"/>
</dbReference>
<feature type="domain" description="Thioredoxin" evidence="1">
    <location>
        <begin position="13"/>
        <end position="70"/>
    </location>
</feature>
<dbReference type="CDD" id="cd02961">
    <property type="entry name" value="PDI_a_family"/>
    <property type="match status" value="1"/>
</dbReference>
<dbReference type="Proteomes" id="UP001642409">
    <property type="component" value="Unassembled WGS sequence"/>
</dbReference>
<reference evidence="3 4" key="2">
    <citation type="submission" date="2024-07" db="EMBL/GenBank/DDBJ databases">
        <authorList>
            <person name="Akdeniz Z."/>
        </authorList>
    </citation>
    <scope>NUCLEOTIDE SEQUENCE [LARGE SCALE GENOMIC DNA]</scope>
</reference>
<name>A0AA86N4I4_9EUKA</name>
<dbReference type="Gene3D" id="3.40.30.10">
    <property type="entry name" value="Glutaredoxin"/>
    <property type="match status" value="1"/>
</dbReference>